<dbReference type="Proteomes" id="UP001056778">
    <property type="component" value="Chromosome 4"/>
</dbReference>
<keyword evidence="2" id="KW-1185">Reference proteome</keyword>
<protein>
    <submittedName>
        <fullName evidence="1">Uncharacterized protein</fullName>
    </submittedName>
</protein>
<accession>A0ACB9TBD3</accession>
<evidence type="ECO:0000313" key="1">
    <source>
        <dbReference type="EMBL" id="KAI4464116.1"/>
    </source>
</evidence>
<reference evidence="1" key="1">
    <citation type="submission" date="2022-04" db="EMBL/GenBank/DDBJ databases">
        <title>Chromosome-scale genome assembly of Holotrichia oblita Faldermann.</title>
        <authorList>
            <person name="Rongchong L."/>
        </authorList>
    </citation>
    <scope>NUCLEOTIDE SEQUENCE</scope>
    <source>
        <strain evidence="1">81SQS9</strain>
    </source>
</reference>
<dbReference type="EMBL" id="CM043018">
    <property type="protein sequence ID" value="KAI4464116.1"/>
    <property type="molecule type" value="Genomic_DNA"/>
</dbReference>
<gene>
    <name evidence="1" type="ORF">MML48_4g00007783</name>
</gene>
<name>A0ACB9TBD3_HOLOL</name>
<evidence type="ECO:0000313" key="2">
    <source>
        <dbReference type="Proteomes" id="UP001056778"/>
    </source>
</evidence>
<comment type="caution">
    <text evidence="1">The sequence shown here is derived from an EMBL/GenBank/DDBJ whole genome shotgun (WGS) entry which is preliminary data.</text>
</comment>
<proteinExistence type="predicted"/>
<sequence length="461" mass="50580">MYVLSGSSFIALLVICLCSLISVVEVRVAKPVAYEFGDRIPKTADLDGASSVDRKATVVKRQPQTVYKPANVVATIPVQIPAKKATVQRTRSAKKATIPIKKQQQFVAPVVYNVAPAKQEKITNTPIVKQQLTSPTVAYTAEPIKAITRKPELAKNKEKTLQTPLTFSYNNDLKTSASHGGEYVVAESDGSNHGGSDGHQGGGGGDGGNHHREPHDWSYEKGGGRKHHAGHHSAGGEKGVKEYDGDHEYVKAEKGYHDKEGHQGKYKDEVGNKKSHNYDDGIYGEYHKGEKGERGSKKANTRKATIPKENTISTRKKNMRRNTNSTTNSTKAGTKKNTAISITKMAFKKGGSSKGAHHKSNDHEDHYGKKGHHLKEDHYDYDKGHNVADGHDQHYNHKAKHGKKGGYKDGKKWGHESGGGSGSRGKRGSGHPQHSPIYQVAEEYDGYYPIDSHTHYIVTHY</sequence>
<organism evidence="1 2">
    <name type="scientific">Holotrichia oblita</name>
    <name type="common">Chafer beetle</name>
    <dbReference type="NCBI Taxonomy" id="644536"/>
    <lineage>
        <taxon>Eukaryota</taxon>
        <taxon>Metazoa</taxon>
        <taxon>Ecdysozoa</taxon>
        <taxon>Arthropoda</taxon>
        <taxon>Hexapoda</taxon>
        <taxon>Insecta</taxon>
        <taxon>Pterygota</taxon>
        <taxon>Neoptera</taxon>
        <taxon>Endopterygota</taxon>
        <taxon>Coleoptera</taxon>
        <taxon>Polyphaga</taxon>
        <taxon>Scarabaeiformia</taxon>
        <taxon>Scarabaeidae</taxon>
        <taxon>Melolonthinae</taxon>
        <taxon>Holotrichia</taxon>
    </lineage>
</organism>